<evidence type="ECO:0000256" key="13">
    <source>
        <dbReference type="PIRSR" id="PIRSR002419-1"/>
    </source>
</evidence>
<gene>
    <name evidence="15" type="ORF">NP493_546g04029</name>
</gene>
<dbReference type="Proteomes" id="UP001209878">
    <property type="component" value="Unassembled WGS sequence"/>
</dbReference>
<feature type="disulfide bond" evidence="13">
    <location>
        <begin position="153"/>
        <end position="169"/>
    </location>
</feature>
<evidence type="ECO:0000313" key="16">
    <source>
        <dbReference type="Proteomes" id="UP001209878"/>
    </source>
</evidence>
<feature type="transmembrane region" description="Helical" evidence="14">
    <location>
        <begin position="61"/>
        <end position="82"/>
    </location>
</feature>
<evidence type="ECO:0000256" key="7">
    <source>
        <dbReference type="ARBA" id="ARBA00022692"/>
    </source>
</evidence>
<dbReference type="GO" id="GO:0051604">
    <property type="term" value="P:protein maturation"/>
    <property type="evidence" value="ECO:0007669"/>
    <property type="project" value="UniProtKB-ARBA"/>
</dbReference>
<dbReference type="GO" id="GO:0005886">
    <property type="term" value="C:plasma membrane"/>
    <property type="evidence" value="ECO:0007669"/>
    <property type="project" value="UniProtKB-SubCell"/>
</dbReference>
<keyword evidence="8" id="KW-0965">Cell junction</keyword>
<keyword evidence="10 14" id="KW-0472">Membrane</keyword>
<dbReference type="GO" id="GO:0005737">
    <property type="term" value="C:cytoplasm"/>
    <property type="evidence" value="ECO:0007669"/>
    <property type="project" value="UniProtKB-SubCell"/>
</dbReference>
<keyword evidence="11 13" id="KW-1015">Disulfide bond</keyword>
<evidence type="ECO:0000256" key="8">
    <source>
        <dbReference type="ARBA" id="ARBA00022949"/>
    </source>
</evidence>
<dbReference type="InterPro" id="IPR018499">
    <property type="entry name" value="Tetraspanin/Peripherin"/>
</dbReference>
<comment type="caution">
    <text evidence="15">The sequence shown here is derived from an EMBL/GenBank/DDBJ whole genome shotgun (WGS) entry which is preliminary data.</text>
</comment>
<accession>A0AAD9KVW6</accession>
<comment type="subcellular location">
    <subcellularLocation>
        <location evidence="2">Cell junction</location>
        <location evidence="2">Adherens junction</location>
    </subcellularLocation>
    <subcellularLocation>
        <location evidence="3">Cell membrane</location>
        <topology evidence="3">Multi-pass membrane protein</topology>
    </subcellularLocation>
    <subcellularLocation>
        <location evidence="1">Cytoplasm</location>
    </subcellularLocation>
    <subcellularLocation>
        <location evidence="14">Membrane</location>
        <topology evidence="14">Multi-pass membrane protein</topology>
    </subcellularLocation>
</comment>
<evidence type="ECO:0000313" key="15">
    <source>
        <dbReference type="EMBL" id="KAK2178386.1"/>
    </source>
</evidence>
<dbReference type="Gene3D" id="1.10.1450.10">
    <property type="entry name" value="Tetraspanin"/>
    <property type="match status" value="1"/>
</dbReference>
<keyword evidence="9 14" id="KW-1133">Transmembrane helix</keyword>
<keyword evidence="16" id="KW-1185">Reference proteome</keyword>
<evidence type="ECO:0000256" key="3">
    <source>
        <dbReference type="ARBA" id="ARBA00004651"/>
    </source>
</evidence>
<sequence>MPSRRYDRTEVSCIIKYLVFGFNVIFWIVGIVIFIMGVWAWTEKDTFNNLQHVAKVPDPAFVFIIVGTIIYIIGFLGCVGALRENTTLLFVFNGCLSAIFLLQMTAGILAFVYKDWVSKQIDTSLQRMIVDYREDIDLQNVIDWVQADWLKCCGVKDMDDWDKNMYFNCSGPQASVERCGVPFSCCEPKSDDRLKDTQCGFGARLDMNPAKSSIYKNGCLAEAKTWMNRNLVPIAGVVIAIALLQIFGMCFSQNLRNDILAQKAKWGH</sequence>
<dbReference type="PRINTS" id="PR00259">
    <property type="entry name" value="TMFOUR"/>
</dbReference>
<dbReference type="FunFam" id="1.10.1450.10:FF:000007">
    <property type="entry name" value="Tetraspanin"/>
    <property type="match status" value="1"/>
</dbReference>
<evidence type="ECO:0000256" key="14">
    <source>
        <dbReference type="RuleBase" id="RU361218"/>
    </source>
</evidence>
<feature type="transmembrane region" description="Helical" evidence="14">
    <location>
        <begin position="20"/>
        <end position="41"/>
    </location>
</feature>
<evidence type="ECO:0000256" key="6">
    <source>
        <dbReference type="ARBA" id="ARBA00022490"/>
    </source>
</evidence>
<dbReference type="PANTHER" id="PTHR19282">
    <property type="entry name" value="TETRASPANIN"/>
    <property type="match status" value="1"/>
</dbReference>
<dbReference type="GO" id="GO:0072659">
    <property type="term" value="P:protein localization to plasma membrane"/>
    <property type="evidence" value="ECO:0007669"/>
    <property type="project" value="UniProtKB-ARBA"/>
</dbReference>
<evidence type="ECO:0000256" key="1">
    <source>
        <dbReference type="ARBA" id="ARBA00004496"/>
    </source>
</evidence>
<evidence type="ECO:0000256" key="2">
    <source>
        <dbReference type="ARBA" id="ARBA00004536"/>
    </source>
</evidence>
<evidence type="ECO:0000256" key="4">
    <source>
        <dbReference type="ARBA" id="ARBA00006840"/>
    </source>
</evidence>
<dbReference type="AlphaFoldDB" id="A0AAD9KVW6"/>
<evidence type="ECO:0000256" key="9">
    <source>
        <dbReference type="ARBA" id="ARBA00022989"/>
    </source>
</evidence>
<feature type="disulfide bond" evidence="13">
    <location>
        <begin position="152"/>
        <end position="185"/>
    </location>
</feature>
<dbReference type="SUPFAM" id="SSF48652">
    <property type="entry name" value="Tetraspanin"/>
    <property type="match status" value="1"/>
</dbReference>
<keyword evidence="5" id="KW-1003">Cell membrane</keyword>
<dbReference type="PIRSF" id="PIRSF002419">
    <property type="entry name" value="Tetraspanin"/>
    <property type="match status" value="1"/>
</dbReference>
<keyword evidence="6" id="KW-0963">Cytoplasm</keyword>
<comment type="similarity">
    <text evidence="4 14">Belongs to the tetraspanin (TM4SF) family.</text>
</comment>
<dbReference type="InterPro" id="IPR008952">
    <property type="entry name" value="Tetraspanin_EC2_sf"/>
</dbReference>
<dbReference type="GO" id="GO:0046930">
    <property type="term" value="C:pore complex"/>
    <property type="evidence" value="ECO:0007669"/>
    <property type="project" value="UniProtKB-ARBA"/>
</dbReference>
<dbReference type="GO" id="GO:0065003">
    <property type="term" value="P:protein-containing complex assembly"/>
    <property type="evidence" value="ECO:0007669"/>
    <property type="project" value="UniProtKB-ARBA"/>
</dbReference>
<feature type="transmembrane region" description="Helical" evidence="14">
    <location>
        <begin position="89"/>
        <end position="113"/>
    </location>
</feature>
<evidence type="ECO:0000256" key="5">
    <source>
        <dbReference type="ARBA" id="ARBA00022475"/>
    </source>
</evidence>
<organism evidence="15 16">
    <name type="scientific">Ridgeia piscesae</name>
    <name type="common">Tubeworm</name>
    <dbReference type="NCBI Taxonomy" id="27915"/>
    <lineage>
        <taxon>Eukaryota</taxon>
        <taxon>Metazoa</taxon>
        <taxon>Spiralia</taxon>
        <taxon>Lophotrochozoa</taxon>
        <taxon>Annelida</taxon>
        <taxon>Polychaeta</taxon>
        <taxon>Sedentaria</taxon>
        <taxon>Canalipalpata</taxon>
        <taxon>Sabellida</taxon>
        <taxon>Siboglinidae</taxon>
        <taxon>Ridgeia</taxon>
    </lineage>
</organism>
<name>A0AAD9KVW6_RIDPI</name>
<dbReference type="GO" id="GO:0005912">
    <property type="term" value="C:adherens junction"/>
    <property type="evidence" value="ECO:0007669"/>
    <property type="project" value="UniProtKB-SubCell"/>
</dbReference>
<evidence type="ECO:0000256" key="11">
    <source>
        <dbReference type="ARBA" id="ARBA00023157"/>
    </source>
</evidence>
<protein>
    <recommendedName>
        <fullName evidence="14">Tetraspanin</fullName>
    </recommendedName>
</protein>
<reference evidence="15" key="1">
    <citation type="journal article" date="2023" name="Mol. Biol. Evol.">
        <title>Third-Generation Sequencing Reveals the Adaptive Role of the Epigenome in Three Deep-Sea Polychaetes.</title>
        <authorList>
            <person name="Perez M."/>
            <person name="Aroh O."/>
            <person name="Sun Y."/>
            <person name="Lan Y."/>
            <person name="Juniper S.K."/>
            <person name="Young C.R."/>
            <person name="Angers B."/>
            <person name="Qian P.Y."/>
        </authorList>
    </citation>
    <scope>NUCLEOTIDE SEQUENCE</scope>
    <source>
        <strain evidence="15">R07B-5</strain>
    </source>
</reference>
<proteinExistence type="inferred from homology"/>
<evidence type="ECO:0000256" key="10">
    <source>
        <dbReference type="ARBA" id="ARBA00023136"/>
    </source>
</evidence>
<feature type="transmembrane region" description="Helical" evidence="14">
    <location>
        <begin position="231"/>
        <end position="251"/>
    </location>
</feature>
<keyword evidence="7 14" id="KW-0812">Transmembrane</keyword>
<dbReference type="EMBL" id="JAODUO010000546">
    <property type="protein sequence ID" value="KAK2178386.1"/>
    <property type="molecule type" value="Genomic_DNA"/>
</dbReference>
<dbReference type="InterPro" id="IPR000301">
    <property type="entry name" value="Tetraspanin_animals"/>
</dbReference>
<dbReference type="PANTHER" id="PTHR19282:SF431">
    <property type="entry name" value="TETRASPANIN 26A, ISOFORM B-RELATED"/>
    <property type="match status" value="1"/>
</dbReference>
<evidence type="ECO:0000256" key="12">
    <source>
        <dbReference type="ARBA" id="ARBA00023180"/>
    </source>
</evidence>
<dbReference type="GO" id="GO:0019899">
    <property type="term" value="F:enzyme binding"/>
    <property type="evidence" value="ECO:0007669"/>
    <property type="project" value="UniProtKB-ARBA"/>
</dbReference>
<dbReference type="Pfam" id="PF00335">
    <property type="entry name" value="Tetraspanin"/>
    <property type="match status" value="1"/>
</dbReference>
<keyword evidence="12" id="KW-0325">Glycoprotein</keyword>